<sequence>MINRNMKNFFAFCFFLFTAAAFSQNQGAIRGTVADKAMNNEPMLFANVQLKGADTSFQTNFHGNFEISELNPGIHTLVVSYAGYETQEIEVVVKSNEITEVYSEVSPMQINFDDVEGMDAVLKEDTLRK</sequence>
<evidence type="ECO:0000313" key="2">
    <source>
        <dbReference type="EMBL" id="TMM58712.1"/>
    </source>
</evidence>
<keyword evidence="1" id="KW-0732">Signal</keyword>
<dbReference type="Pfam" id="PF13715">
    <property type="entry name" value="CarbopepD_reg_2"/>
    <property type="match status" value="1"/>
</dbReference>
<evidence type="ECO:0000256" key="1">
    <source>
        <dbReference type="SAM" id="SignalP"/>
    </source>
</evidence>
<reference evidence="2 3" key="1">
    <citation type="submission" date="2019-05" db="EMBL/GenBank/DDBJ databases">
        <authorList>
            <person name="Zhang J.-Y."/>
            <person name="Feg X."/>
            <person name="Du Z.-J."/>
        </authorList>
    </citation>
    <scope>NUCLEOTIDE SEQUENCE [LARGE SCALE GENOMIC DNA]</scope>
    <source>
        <strain evidence="2 3">RZ26</strain>
    </source>
</reference>
<dbReference type="SUPFAM" id="SSF49464">
    <property type="entry name" value="Carboxypeptidase regulatory domain-like"/>
    <property type="match status" value="1"/>
</dbReference>
<organism evidence="2 3">
    <name type="scientific">Maribacter algarum</name>
    <name type="common">ex Zhang et al. 2020</name>
    <dbReference type="NCBI Taxonomy" id="2578118"/>
    <lineage>
        <taxon>Bacteria</taxon>
        <taxon>Pseudomonadati</taxon>
        <taxon>Bacteroidota</taxon>
        <taxon>Flavobacteriia</taxon>
        <taxon>Flavobacteriales</taxon>
        <taxon>Flavobacteriaceae</taxon>
        <taxon>Maribacter</taxon>
    </lineage>
</organism>
<keyword evidence="2" id="KW-0378">Hydrolase</keyword>
<dbReference type="EMBL" id="VATY01000001">
    <property type="protein sequence ID" value="TMM58712.1"/>
    <property type="molecule type" value="Genomic_DNA"/>
</dbReference>
<evidence type="ECO:0000313" key="3">
    <source>
        <dbReference type="Proteomes" id="UP000310314"/>
    </source>
</evidence>
<dbReference type="GO" id="GO:0004180">
    <property type="term" value="F:carboxypeptidase activity"/>
    <property type="evidence" value="ECO:0007669"/>
    <property type="project" value="UniProtKB-KW"/>
</dbReference>
<dbReference type="AlphaFoldDB" id="A0A5S3PWU7"/>
<dbReference type="Gene3D" id="2.60.40.1120">
    <property type="entry name" value="Carboxypeptidase-like, regulatory domain"/>
    <property type="match status" value="1"/>
</dbReference>
<keyword evidence="2" id="KW-0645">Protease</keyword>
<feature type="chain" id="PRO_5024299758" evidence="1">
    <location>
        <begin position="24"/>
        <end position="129"/>
    </location>
</feature>
<dbReference type="OrthoDB" id="1443962at2"/>
<keyword evidence="3" id="KW-1185">Reference proteome</keyword>
<accession>A0A5S3PWU7</accession>
<dbReference type="Proteomes" id="UP000310314">
    <property type="component" value="Unassembled WGS sequence"/>
</dbReference>
<keyword evidence="2" id="KW-0121">Carboxypeptidase</keyword>
<comment type="caution">
    <text evidence="2">The sequence shown here is derived from an EMBL/GenBank/DDBJ whole genome shotgun (WGS) entry which is preliminary data.</text>
</comment>
<gene>
    <name evidence="2" type="ORF">FEE95_04585</name>
</gene>
<protein>
    <submittedName>
        <fullName evidence="2">Carboxypeptidase-like regulatory domain-containing protein</fullName>
    </submittedName>
</protein>
<proteinExistence type="predicted"/>
<name>A0A5S3PWU7_9FLAO</name>
<feature type="signal peptide" evidence="1">
    <location>
        <begin position="1"/>
        <end position="23"/>
    </location>
</feature>
<dbReference type="InterPro" id="IPR008969">
    <property type="entry name" value="CarboxyPept-like_regulatory"/>
</dbReference>